<feature type="domain" description="Glucosamine/galactosamine-6-phosphate isomerase" evidence="1">
    <location>
        <begin position="11"/>
        <end position="214"/>
    </location>
</feature>
<dbReference type="Gene3D" id="3.40.50.1360">
    <property type="match status" value="1"/>
</dbReference>
<dbReference type="Proteomes" id="UP000603317">
    <property type="component" value="Unassembled WGS sequence"/>
</dbReference>
<organism evidence="2 3">
    <name type="scientific">Blastomonas marina</name>
    <dbReference type="NCBI Taxonomy" id="1867408"/>
    <lineage>
        <taxon>Bacteria</taxon>
        <taxon>Pseudomonadati</taxon>
        <taxon>Pseudomonadota</taxon>
        <taxon>Alphaproteobacteria</taxon>
        <taxon>Sphingomonadales</taxon>
        <taxon>Sphingomonadaceae</taxon>
        <taxon>Blastomonas</taxon>
    </lineage>
</organism>
<name>A0ABQ1FFJ5_9SPHN</name>
<evidence type="ECO:0000313" key="3">
    <source>
        <dbReference type="Proteomes" id="UP000603317"/>
    </source>
</evidence>
<dbReference type="PANTHER" id="PTHR11054:SF0">
    <property type="entry name" value="6-PHOSPHOGLUCONOLACTONASE"/>
    <property type="match status" value="1"/>
</dbReference>
<gene>
    <name evidence="2" type="primary">pgl</name>
    <name evidence="2" type="ORF">GCM10010923_19820</name>
</gene>
<dbReference type="EMBL" id="BMID01000001">
    <property type="protein sequence ID" value="GGA09471.1"/>
    <property type="molecule type" value="Genomic_DNA"/>
</dbReference>
<evidence type="ECO:0000313" key="2">
    <source>
        <dbReference type="EMBL" id="GGA09471.1"/>
    </source>
</evidence>
<dbReference type="InterPro" id="IPR039104">
    <property type="entry name" value="6PGL"/>
</dbReference>
<proteinExistence type="predicted"/>
<dbReference type="RefSeq" id="WP_188642547.1">
    <property type="nucleotide sequence ID" value="NZ_BMID01000001.1"/>
</dbReference>
<keyword evidence="3" id="KW-1185">Reference proteome</keyword>
<protein>
    <submittedName>
        <fullName evidence="2">6-phosphogluconolactonase</fullName>
    </submittedName>
</protein>
<dbReference type="InterPro" id="IPR006148">
    <property type="entry name" value="Glc/Gal-6P_isomerase"/>
</dbReference>
<dbReference type="InterPro" id="IPR037171">
    <property type="entry name" value="NagB/RpiA_transferase-like"/>
</dbReference>
<reference evidence="3" key="1">
    <citation type="journal article" date="2019" name="Int. J. Syst. Evol. Microbiol.">
        <title>The Global Catalogue of Microorganisms (GCM) 10K type strain sequencing project: providing services to taxonomists for standard genome sequencing and annotation.</title>
        <authorList>
            <consortium name="The Broad Institute Genomics Platform"/>
            <consortium name="The Broad Institute Genome Sequencing Center for Infectious Disease"/>
            <person name="Wu L."/>
            <person name="Ma J."/>
        </authorList>
    </citation>
    <scope>NUCLEOTIDE SEQUENCE [LARGE SCALE GENOMIC DNA]</scope>
    <source>
        <strain evidence="3">CGMCC 1.15297</strain>
    </source>
</reference>
<dbReference type="Pfam" id="PF01182">
    <property type="entry name" value="Glucosamine_iso"/>
    <property type="match status" value="1"/>
</dbReference>
<evidence type="ECO:0000259" key="1">
    <source>
        <dbReference type="Pfam" id="PF01182"/>
    </source>
</evidence>
<dbReference type="SUPFAM" id="SSF100950">
    <property type="entry name" value="NagB/RpiA/CoA transferase-like"/>
    <property type="match status" value="1"/>
</dbReference>
<comment type="caution">
    <text evidence="2">The sequence shown here is derived from an EMBL/GenBank/DDBJ whole genome shotgun (WGS) entry which is preliminary data.</text>
</comment>
<sequence length="228" mass="24810">MSEIERLTFDDQNELHAALADEMRRAIASGREKRGSALLALSGGSSPFPIYRSLAEEDLGWADVTIIPVDERLVPENDKLSNTAKLREVFEPAGARVLGLFPDPETDPLPPSALDVVDLPADLLWLGMGGDGHFASVFPGPDYERAFATEDDTVFVNPFPMPAGAPVGRLSISPRAIADSRRLILVIAGRDKRAVFDRALAEGTASPYPMGRFLEELQPTMTVYEGLF</sequence>
<dbReference type="PANTHER" id="PTHR11054">
    <property type="entry name" value="6-PHOSPHOGLUCONOLACTONASE"/>
    <property type="match status" value="1"/>
</dbReference>
<accession>A0ABQ1FFJ5</accession>